<comment type="function">
    <text evidence="8">Part of the spliceosome which catalyzes two sequential transesterification reactions, first the excision of the non-coding intron from pre-mRNA and then the ligation of the coding exons to form the mature mRNA. Plays a role in stabilizing the structure of the spliceosome catalytic core and docking of the branch helix into the active site, producing 5'-exon and lariat intron-3'-intermediates.</text>
</comment>
<feature type="binding site" evidence="8">
    <location>
        <position position="43"/>
    </location>
    <ligand>
        <name>Zn(2+)</name>
        <dbReference type="ChEBI" id="CHEBI:29105"/>
    </ligand>
</feature>
<evidence type="ECO:0000256" key="5">
    <source>
        <dbReference type="ARBA" id="ARBA00022833"/>
    </source>
</evidence>
<evidence type="ECO:0000256" key="9">
    <source>
        <dbReference type="SAM" id="MobiDB-lite"/>
    </source>
</evidence>
<evidence type="ECO:0000256" key="3">
    <source>
        <dbReference type="ARBA" id="ARBA00022723"/>
    </source>
</evidence>
<gene>
    <name evidence="10" type="ORF">Ocin01_08863</name>
</gene>
<keyword evidence="7 8" id="KW-0539">Nucleus</keyword>
<dbReference type="Proteomes" id="UP000094527">
    <property type="component" value="Unassembled WGS sequence"/>
</dbReference>
<keyword evidence="5 8" id="KW-0862">Zinc</keyword>
<sequence length="337" mass="37504">MSERKVLNKYYPPDFDPSKIPRARQSKNRQFTVRLMAPCNMRCTTCGEYIYKGKKFNARKEDVDNDTYLGIRIYRFYIKCTRCLAEISFKTDPESTDYVIEAGATRNFMALKLAEEQAVREEQAEKEEDATNPMKMLEKRTQASRHEMAVLEALEELKDLNQRQITPDYDVMLDKYEKLRQVDAVKQEEEDNAFVDSIFGKNGDMVVKRLEDNSDDSEEDAPPKKKFAVVAKPTDMLTETPLLGQKEKEKEASIGFLSANKKKLVLVKPKAIPVAATTTSANSNNSSSTVTKPASASASNSSSGSAPTPQTAPKSKENSVGLGLLGAYGSDSGSDSN</sequence>
<dbReference type="GO" id="GO:0000349">
    <property type="term" value="P:generation of catalytic spliceosome for first transesterification step"/>
    <property type="evidence" value="ECO:0007669"/>
    <property type="project" value="UniProtKB-UniRule"/>
</dbReference>
<comment type="subcellular location">
    <subcellularLocation>
        <location evidence="1 8">Nucleus</location>
    </subcellularLocation>
</comment>
<dbReference type="GO" id="GO:0046872">
    <property type="term" value="F:metal ion binding"/>
    <property type="evidence" value="ECO:0007669"/>
    <property type="project" value="UniProtKB-KW"/>
</dbReference>
<dbReference type="PANTHER" id="PTHR12111:SF1">
    <property type="entry name" value="SPLICING FACTOR YJU2"/>
    <property type="match status" value="1"/>
</dbReference>
<keyword evidence="2" id="KW-0507">mRNA processing</keyword>
<proteinExistence type="inferred from homology"/>
<comment type="subunit">
    <text evidence="8">Component of the spliceosome. Present in the activated B complex, the catalytically activated B* complex which catalyzes the branching, the catalytic step 1 C complex catalyzing the exon ligation, and the postcatalytic P complex containing the ligated exons (mRNA) and the excised lariat intron.</text>
</comment>
<dbReference type="PANTHER" id="PTHR12111">
    <property type="entry name" value="SPLICING FACTOR YJU2"/>
    <property type="match status" value="1"/>
</dbReference>
<feature type="binding site" evidence="8">
    <location>
        <position position="80"/>
    </location>
    <ligand>
        <name>Zn(2+)</name>
        <dbReference type="ChEBI" id="CHEBI:29105"/>
    </ligand>
</feature>
<evidence type="ECO:0000313" key="10">
    <source>
        <dbReference type="EMBL" id="ODM97818.1"/>
    </source>
</evidence>
<keyword evidence="11" id="KW-1185">Reference proteome</keyword>
<feature type="binding site" evidence="8">
    <location>
        <position position="83"/>
    </location>
    <ligand>
        <name>Zn(2+)</name>
        <dbReference type="ChEBI" id="CHEBI:29105"/>
    </ligand>
</feature>
<accession>A0A1D2MXW9</accession>
<dbReference type="GO" id="GO:0071006">
    <property type="term" value="C:U2-type catalytic step 1 spliceosome"/>
    <property type="evidence" value="ECO:0007669"/>
    <property type="project" value="UniProtKB-UniRule"/>
</dbReference>
<comment type="similarity">
    <text evidence="8">Belongs to the CWC16 family. YJU2 subfamily.</text>
</comment>
<feature type="binding site" evidence="8">
    <location>
        <position position="46"/>
    </location>
    <ligand>
        <name>Zn(2+)</name>
        <dbReference type="ChEBI" id="CHEBI:29105"/>
    </ligand>
</feature>
<evidence type="ECO:0000256" key="2">
    <source>
        <dbReference type="ARBA" id="ARBA00022664"/>
    </source>
</evidence>
<evidence type="ECO:0000256" key="4">
    <source>
        <dbReference type="ARBA" id="ARBA00022728"/>
    </source>
</evidence>
<feature type="region of interest" description="Disordered" evidence="9">
    <location>
        <begin position="274"/>
        <end position="337"/>
    </location>
</feature>
<dbReference type="STRING" id="48709.A0A1D2MXW9"/>
<reference evidence="10 11" key="1">
    <citation type="journal article" date="2016" name="Genome Biol. Evol.">
        <title>Gene Family Evolution Reflects Adaptation to Soil Environmental Stressors in the Genome of the Collembolan Orchesella cincta.</title>
        <authorList>
            <person name="Faddeeva-Vakhrusheva A."/>
            <person name="Derks M.F."/>
            <person name="Anvar S.Y."/>
            <person name="Agamennone V."/>
            <person name="Suring W."/>
            <person name="Smit S."/>
            <person name="van Straalen N.M."/>
            <person name="Roelofs D."/>
        </authorList>
    </citation>
    <scope>NUCLEOTIDE SEQUENCE [LARGE SCALE GENOMIC DNA]</scope>
    <source>
        <tissue evidence="10">Mixed pool</tissue>
    </source>
</reference>
<evidence type="ECO:0000313" key="11">
    <source>
        <dbReference type="Proteomes" id="UP000094527"/>
    </source>
</evidence>
<keyword evidence="6" id="KW-0508">mRNA splicing</keyword>
<dbReference type="OMA" id="QETNRRH"/>
<dbReference type="OrthoDB" id="10003276at2759"/>
<name>A0A1D2MXW9_ORCCI</name>
<dbReference type="InterPro" id="IPR043701">
    <property type="entry name" value="Yju2"/>
</dbReference>
<comment type="caution">
    <text evidence="10">The sequence shown here is derived from an EMBL/GenBank/DDBJ whole genome shotgun (WGS) entry which is preliminary data.</text>
</comment>
<dbReference type="HAMAP" id="MF_03226">
    <property type="entry name" value="YJU2"/>
    <property type="match status" value="1"/>
</dbReference>
<evidence type="ECO:0000256" key="8">
    <source>
        <dbReference type="HAMAP-Rule" id="MF_03226"/>
    </source>
</evidence>
<evidence type="ECO:0000256" key="7">
    <source>
        <dbReference type="ARBA" id="ARBA00023242"/>
    </source>
</evidence>
<evidence type="ECO:0000256" key="1">
    <source>
        <dbReference type="ARBA" id="ARBA00004123"/>
    </source>
</evidence>
<keyword evidence="3 8" id="KW-0479">Metal-binding</keyword>
<evidence type="ECO:0000256" key="6">
    <source>
        <dbReference type="ARBA" id="ARBA00023187"/>
    </source>
</evidence>
<dbReference type="EMBL" id="LJIJ01000408">
    <property type="protein sequence ID" value="ODM97818.1"/>
    <property type="molecule type" value="Genomic_DNA"/>
</dbReference>
<feature type="compositionally biased region" description="Low complexity" evidence="9">
    <location>
        <begin position="274"/>
        <end position="306"/>
    </location>
</feature>
<dbReference type="Pfam" id="PF04502">
    <property type="entry name" value="Saf4_Yju2"/>
    <property type="match status" value="1"/>
</dbReference>
<keyword evidence="4 8" id="KW-0747">Spliceosome</keyword>
<dbReference type="InterPro" id="IPR007590">
    <property type="entry name" value="Saf4/Yju2"/>
</dbReference>
<protein>
    <recommendedName>
        <fullName evidence="8">Splicing factor YJU2</fullName>
    </recommendedName>
</protein>
<organism evidence="10 11">
    <name type="scientific">Orchesella cincta</name>
    <name type="common">Springtail</name>
    <name type="synonym">Podura cincta</name>
    <dbReference type="NCBI Taxonomy" id="48709"/>
    <lineage>
        <taxon>Eukaryota</taxon>
        <taxon>Metazoa</taxon>
        <taxon>Ecdysozoa</taxon>
        <taxon>Arthropoda</taxon>
        <taxon>Hexapoda</taxon>
        <taxon>Collembola</taxon>
        <taxon>Entomobryomorpha</taxon>
        <taxon>Entomobryoidea</taxon>
        <taxon>Orchesellidae</taxon>
        <taxon>Orchesellinae</taxon>
        <taxon>Orchesella</taxon>
    </lineage>
</organism>
<dbReference type="AlphaFoldDB" id="A0A1D2MXW9"/>